<feature type="compositionally biased region" description="Polar residues" evidence="1">
    <location>
        <begin position="74"/>
        <end position="84"/>
    </location>
</feature>
<proteinExistence type="predicted"/>
<accession>A0AA88SZF7</accession>
<organism evidence="2 3">
    <name type="scientific">Tachysurus vachellii</name>
    <name type="common">Darkbarbel catfish</name>
    <name type="synonym">Pelteobagrus vachellii</name>
    <dbReference type="NCBI Taxonomy" id="175792"/>
    <lineage>
        <taxon>Eukaryota</taxon>
        <taxon>Metazoa</taxon>
        <taxon>Chordata</taxon>
        <taxon>Craniata</taxon>
        <taxon>Vertebrata</taxon>
        <taxon>Euteleostomi</taxon>
        <taxon>Actinopterygii</taxon>
        <taxon>Neopterygii</taxon>
        <taxon>Teleostei</taxon>
        <taxon>Ostariophysi</taxon>
        <taxon>Siluriformes</taxon>
        <taxon>Bagridae</taxon>
        <taxon>Tachysurus</taxon>
    </lineage>
</organism>
<dbReference type="EMBL" id="JAVHJS010000005">
    <property type="protein sequence ID" value="KAK2857725.1"/>
    <property type="molecule type" value="Genomic_DNA"/>
</dbReference>
<keyword evidence="3" id="KW-1185">Reference proteome</keyword>
<protein>
    <submittedName>
        <fullName evidence="2">Uncharacterized protein</fullName>
    </submittedName>
</protein>
<feature type="compositionally biased region" description="Basic and acidic residues" evidence="1">
    <location>
        <begin position="87"/>
        <end position="99"/>
    </location>
</feature>
<sequence length="125" mass="14388">MRAGYVQYWQPCLRSALWMMGYVPMFRCVYQVERTSLQPRHIFCLETLQANQRGLRIMDSSSSSSRHSQRNQSKKNTSSPSSQGKEAPIKQDLNTEHMTDSVEAVPELPQCKMGSKKISCLYDCY</sequence>
<name>A0AA88SZF7_TACVA</name>
<dbReference type="Proteomes" id="UP001187315">
    <property type="component" value="Unassembled WGS sequence"/>
</dbReference>
<evidence type="ECO:0000313" key="3">
    <source>
        <dbReference type="Proteomes" id="UP001187315"/>
    </source>
</evidence>
<feature type="region of interest" description="Disordered" evidence="1">
    <location>
        <begin position="55"/>
        <end position="99"/>
    </location>
</feature>
<dbReference type="AlphaFoldDB" id="A0AA88SZF7"/>
<reference evidence="2" key="1">
    <citation type="submission" date="2023-08" db="EMBL/GenBank/DDBJ databases">
        <title>Pelteobagrus vachellii genome.</title>
        <authorList>
            <person name="Liu H."/>
        </authorList>
    </citation>
    <scope>NUCLEOTIDE SEQUENCE</scope>
    <source>
        <strain evidence="2">PRFRI_2022a</strain>
        <tissue evidence="2">Muscle</tissue>
    </source>
</reference>
<comment type="caution">
    <text evidence="2">The sequence shown here is derived from an EMBL/GenBank/DDBJ whole genome shotgun (WGS) entry which is preliminary data.</text>
</comment>
<evidence type="ECO:0000256" key="1">
    <source>
        <dbReference type="SAM" id="MobiDB-lite"/>
    </source>
</evidence>
<evidence type="ECO:0000313" key="2">
    <source>
        <dbReference type="EMBL" id="KAK2857725.1"/>
    </source>
</evidence>
<gene>
    <name evidence="2" type="ORF">Q7C36_005644</name>
</gene>